<evidence type="ECO:0000256" key="3">
    <source>
        <dbReference type="SAM" id="Phobius"/>
    </source>
</evidence>
<dbReference type="EMBL" id="MN739236">
    <property type="protein sequence ID" value="QHS95002.1"/>
    <property type="molecule type" value="Genomic_DNA"/>
</dbReference>
<dbReference type="AlphaFoldDB" id="A0A6C0BSP4"/>
<keyword evidence="3" id="KW-1133">Transmembrane helix</keyword>
<feature type="transmembrane region" description="Helical" evidence="3">
    <location>
        <begin position="192"/>
        <end position="214"/>
    </location>
</feature>
<sequence>MCKYKFHAWHNRTGNHLVALINLIHYAFITKKAFSIEIPSHPFFKLKTNKNLEKDEQKYCKCSNVEDLTRRFNPCGVITLTFDDFEYIFNKYIILNMQNNEQDYYDICIHIRGGDIFNNLVHGMYVQPPLDYYLKIINLNIGSKICIVSEDDSNPVMPYLKKFVQRKKLKNVVFKSSTLINDIMTLSRCRNLIFSFGTFCILPFLLSNTIRTIIIPKSVSVMNWFKTECKNCEVKVIDFSSKYFDRWHNSEREREIMMSYVLEDQNQIDKLLHL</sequence>
<reference evidence="4" key="1">
    <citation type="journal article" date="2020" name="Nature">
        <title>Giant virus diversity and host interactions through global metagenomics.</title>
        <authorList>
            <person name="Schulz F."/>
            <person name="Roux S."/>
            <person name="Paez-Espino D."/>
            <person name="Jungbluth S."/>
            <person name="Walsh D.A."/>
            <person name="Denef V.J."/>
            <person name="McMahon K.D."/>
            <person name="Konstantinidis K.T."/>
            <person name="Eloe-Fadrosh E.A."/>
            <person name="Kyrpides N.C."/>
            <person name="Woyke T."/>
        </authorList>
    </citation>
    <scope>NUCLEOTIDE SEQUENCE</scope>
    <source>
        <strain evidence="4">GVMAG-M-3300018428-16</strain>
    </source>
</reference>
<evidence type="ECO:0008006" key="5">
    <source>
        <dbReference type="Google" id="ProtNLM"/>
    </source>
</evidence>
<keyword evidence="2" id="KW-0808">Transferase</keyword>
<dbReference type="InterPro" id="IPR002516">
    <property type="entry name" value="Glyco_trans_11"/>
</dbReference>
<keyword evidence="3" id="KW-0812">Transmembrane</keyword>
<keyword evidence="1" id="KW-0328">Glycosyltransferase</keyword>
<dbReference type="GO" id="GO:0008107">
    <property type="term" value="F:galactoside 2-alpha-L-fucosyltransferase activity"/>
    <property type="evidence" value="ECO:0007669"/>
    <property type="project" value="InterPro"/>
</dbReference>
<accession>A0A6C0BSP4</accession>
<protein>
    <recommendedName>
        <fullName evidence="5">Glycosyltransferase</fullName>
    </recommendedName>
</protein>
<evidence type="ECO:0000256" key="1">
    <source>
        <dbReference type="ARBA" id="ARBA00022676"/>
    </source>
</evidence>
<proteinExistence type="predicted"/>
<name>A0A6C0BSP4_9ZZZZ</name>
<dbReference type="GO" id="GO:0016020">
    <property type="term" value="C:membrane"/>
    <property type="evidence" value="ECO:0007669"/>
    <property type="project" value="InterPro"/>
</dbReference>
<evidence type="ECO:0000256" key="2">
    <source>
        <dbReference type="ARBA" id="ARBA00022679"/>
    </source>
</evidence>
<keyword evidence="3" id="KW-0472">Membrane</keyword>
<dbReference type="Pfam" id="PF01531">
    <property type="entry name" value="Glyco_transf_11"/>
    <property type="match status" value="1"/>
</dbReference>
<evidence type="ECO:0000313" key="4">
    <source>
        <dbReference type="EMBL" id="QHS95002.1"/>
    </source>
</evidence>
<organism evidence="4">
    <name type="scientific">viral metagenome</name>
    <dbReference type="NCBI Taxonomy" id="1070528"/>
    <lineage>
        <taxon>unclassified sequences</taxon>
        <taxon>metagenomes</taxon>
        <taxon>organismal metagenomes</taxon>
    </lineage>
</organism>
<dbReference type="GO" id="GO:0005975">
    <property type="term" value="P:carbohydrate metabolic process"/>
    <property type="evidence" value="ECO:0007669"/>
    <property type="project" value="InterPro"/>
</dbReference>